<evidence type="ECO:0000313" key="2">
    <source>
        <dbReference type="Proteomes" id="UP000485058"/>
    </source>
</evidence>
<sequence length="206" mass="23053">LALLQVADEELSLGRAATSFALDMLVEAVASSQDRFHISSDAIRPRLQALSQQQQHWQEDEAAAEDSIVGPASQPVQGNLRAVRGGLTTTGTTLPQRDFKFGDTELFDDDDVYGVTRLFDRPKLRRGAKQQYVLALKAVLQVQKAAAIREQPRLAARPCVWRSRRVPPRKLAWAPFSGDEAVQAAVQEAQFWEKVVMTPFWLNQDR</sequence>
<name>A0A699Z2W4_HAELA</name>
<comment type="caution">
    <text evidence="1">The sequence shown here is derived from an EMBL/GenBank/DDBJ whole genome shotgun (WGS) entry which is preliminary data.</text>
</comment>
<gene>
    <name evidence="1" type="ORF">HaLaN_12217</name>
</gene>
<dbReference type="Proteomes" id="UP000485058">
    <property type="component" value="Unassembled WGS sequence"/>
</dbReference>
<feature type="non-terminal residue" evidence="1">
    <location>
        <position position="1"/>
    </location>
</feature>
<protein>
    <submittedName>
        <fullName evidence="1">Uncharacterized protein</fullName>
    </submittedName>
</protein>
<keyword evidence="2" id="KW-1185">Reference proteome</keyword>
<feature type="non-terminal residue" evidence="1">
    <location>
        <position position="206"/>
    </location>
</feature>
<accession>A0A699Z2W4</accession>
<dbReference type="AlphaFoldDB" id="A0A699Z2W4"/>
<reference evidence="1 2" key="1">
    <citation type="submission" date="2020-02" db="EMBL/GenBank/DDBJ databases">
        <title>Draft genome sequence of Haematococcus lacustris strain NIES-144.</title>
        <authorList>
            <person name="Morimoto D."/>
            <person name="Nakagawa S."/>
            <person name="Yoshida T."/>
            <person name="Sawayama S."/>
        </authorList>
    </citation>
    <scope>NUCLEOTIDE SEQUENCE [LARGE SCALE GENOMIC DNA]</scope>
    <source>
        <strain evidence="1 2">NIES-144</strain>
    </source>
</reference>
<organism evidence="1 2">
    <name type="scientific">Haematococcus lacustris</name>
    <name type="common">Green alga</name>
    <name type="synonym">Haematococcus pluvialis</name>
    <dbReference type="NCBI Taxonomy" id="44745"/>
    <lineage>
        <taxon>Eukaryota</taxon>
        <taxon>Viridiplantae</taxon>
        <taxon>Chlorophyta</taxon>
        <taxon>core chlorophytes</taxon>
        <taxon>Chlorophyceae</taxon>
        <taxon>CS clade</taxon>
        <taxon>Chlamydomonadales</taxon>
        <taxon>Haematococcaceae</taxon>
        <taxon>Haematococcus</taxon>
    </lineage>
</organism>
<proteinExistence type="predicted"/>
<dbReference type="EMBL" id="BLLF01000917">
    <property type="protein sequence ID" value="GFH15895.1"/>
    <property type="molecule type" value="Genomic_DNA"/>
</dbReference>
<evidence type="ECO:0000313" key="1">
    <source>
        <dbReference type="EMBL" id="GFH15895.1"/>
    </source>
</evidence>